<proteinExistence type="inferred from homology"/>
<evidence type="ECO:0000256" key="1">
    <source>
        <dbReference type="ARBA" id="ARBA00010725"/>
    </source>
</evidence>
<dbReference type="GeneID" id="103668916"/>
<dbReference type="SUPFAM" id="SSF54928">
    <property type="entry name" value="RNA-binding domain, RBD"/>
    <property type="match status" value="1"/>
</dbReference>
<dbReference type="KEGG" id="umr:103668916"/>
<comment type="similarity">
    <text evidence="1 3">Belongs to the RRM NCBP2 family.</text>
</comment>
<dbReference type="GO" id="GO:0000339">
    <property type="term" value="F:RNA cap binding"/>
    <property type="evidence" value="ECO:0007669"/>
    <property type="project" value="InterPro"/>
</dbReference>
<dbReference type="PROSITE" id="PS50102">
    <property type="entry name" value="RRM"/>
    <property type="match status" value="1"/>
</dbReference>
<evidence type="ECO:0000259" key="5">
    <source>
        <dbReference type="PROSITE" id="PS50102"/>
    </source>
</evidence>
<dbReference type="AlphaFoldDB" id="A0A8M1GXM1"/>
<comment type="function">
    <text evidence="3">Component of the cap-binding complex (CBC), which binds co-transcriptionally to the 5' cap of pre-mRNAs and is involved in various processes such as pre-mRNA splicing, translation regulation, nonsense-mediated mRNA decay, RNA-mediated gene silencing (RNAi) by microRNAs (miRNAs) and mRNA export. The CBC complex is involved in mRNA export from the nucleus, leading to the recruitment of the mRNA export machinery to the 5' end of mRNA and to mRNA export in a 5' to 3' direction through the nuclear pore. The CBC complex is also involved in mediating U snRNA and intronless mRNAs export from the nucleus. The CBC complex is essential for a pioneer round of mRNA translation, before steady state translation when the CBC complex is replaced by cytoplasmic cap-binding protein eIF4E. The pioneer round of mRNA translation mediated by the CBC complex plays a central role in nonsense-mediated mRNA decay (NMD), NMD only taking place in mRNAs bound to the CBC complex, but not on eIF4E-bound mRNAs. The CBC complex enhances NMD in mRNAs containing at least one exon-junction complex (EJC), promoting the interaction between upf1 and upf2. The CBC complex is also involved in 'failsafe' NMD, which is independent of the EJC complex, while it does not participate in Staufen-mediated mRNA decay (SMD). During cell proliferation, the CBC complex is also involved in microRNAs (miRNAs) biogenesis via its interaction with srrt/ars2, thereby being required for miRNA-mediated RNA interference. The CBC complex also acts as a negative regulator of parn, thereby acting as an inhibitor of mRNA deadenylation. In the CBC complex, ncbp2/cbp20 recognizes and binds capped RNAs (m7GpppG-capped RNA) but requires ncbp1/cbp80 to stabilize the movement of its N-terminal loop and lock the CBC into a high affinity cap-binding state with the cap structure. The conventional cap-binding complex with NCBP2 binds both small nuclear RNA (snRNA) and messenger (mRNA) and is involved in their export from the nucleus.</text>
</comment>
<accession>A0A8M1GXM1</accession>
<dbReference type="RefSeq" id="XP_040500488.1">
    <property type="nucleotide sequence ID" value="XM_040644554.1"/>
</dbReference>
<evidence type="ECO:0000256" key="2">
    <source>
        <dbReference type="PROSITE-ProRule" id="PRU00176"/>
    </source>
</evidence>
<name>A0A8M1GXM1_URSMA</name>
<reference evidence="6" key="1">
    <citation type="submission" date="2024-06" db="UniProtKB">
        <authorList>
            <consortium name="RefSeq"/>
        </authorList>
    </citation>
    <scope>NUCLEOTIDE SEQUENCE [LARGE SCALE GENOMIC DNA]</scope>
</reference>
<keyword evidence="2 3" id="KW-0694">RNA-binding</keyword>
<dbReference type="GO" id="GO:0005846">
    <property type="term" value="C:nuclear cap binding complex"/>
    <property type="evidence" value="ECO:0007669"/>
    <property type="project" value="InterPro"/>
</dbReference>
<dbReference type="PANTHER" id="PTHR18847:SF7">
    <property type="entry name" value="NUCLEAR CAP-BINDING PROTEIN SUBUNIT 2"/>
    <property type="match status" value="1"/>
</dbReference>
<dbReference type="Proteomes" id="UP000261680">
    <property type="component" value="Chromosome X"/>
</dbReference>
<dbReference type="CTD" id="392517"/>
<comment type="subunit">
    <text evidence="3">Component of the nuclear cap-binding complex (CBC), a heterodimer composed of ncbp1/cbp80 and ncbp2/cbp20 that interacts with m7GpppG-capped RNA.</text>
</comment>
<evidence type="ECO:0000313" key="7">
    <source>
        <dbReference type="RefSeq" id="XP_040500488.1"/>
    </source>
</evidence>
<organism evidence="6 7">
    <name type="scientific">Ursus maritimus</name>
    <name type="common">Polar bear</name>
    <name type="synonym">Thalarctos maritimus</name>
    <dbReference type="NCBI Taxonomy" id="29073"/>
    <lineage>
        <taxon>Eukaryota</taxon>
        <taxon>Metazoa</taxon>
        <taxon>Chordata</taxon>
        <taxon>Craniata</taxon>
        <taxon>Vertebrata</taxon>
        <taxon>Euteleostomi</taxon>
        <taxon>Mammalia</taxon>
        <taxon>Eutheria</taxon>
        <taxon>Laurasiatheria</taxon>
        <taxon>Carnivora</taxon>
        <taxon>Caniformia</taxon>
        <taxon>Ursidae</taxon>
        <taxon>Ursus</taxon>
    </lineage>
</organism>
<dbReference type="GO" id="GO:0045292">
    <property type="term" value="P:mRNA cis splicing, via spliceosome"/>
    <property type="evidence" value="ECO:0007669"/>
    <property type="project" value="InterPro"/>
</dbReference>
<evidence type="ECO:0000313" key="6">
    <source>
        <dbReference type="Proteomes" id="UP000261680"/>
    </source>
</evidence>
<gene>
    <name evidence="7" type="primary">NCBP2L</name>
</gene>
<dbReference type="GO" id="GO:0005634">
    <property type="term" value="C:nucleus"/>
    <property type="evidence" value="ECO:0007669"/>
    <property type="project" value="UniProtKB-SubCell"/>
</dbReference>
<dbReference type="Pfam" id="PF00076">
    <property type="entry name" value="RRM_1"/>
    <property type="match status" value="1"/>
</dbReference>
<keyword evidence="3" id="KW-0507">mRNA processing</keyword>
<keyword evidence="3" id="KW-0508">mRNA splicing</keyword>
<evidence type="ECO:0000256" key="3">
    <source>
        <dbReference type="RuleBase" id="RU364036"/>
    </source>
</evidence>
<dbReference type="OrthoDB" id="201398at2759"/>
<dbReference type="CDD" id="cd12240">
    <property type="entry name" value="RRM_NCBP2"/>
    <property type="match status" value="1"/>
</dbReference>
<sequence length="175" mass="20058">MDRKQQPSRYPLGTVSNDLRILRGDSSLELSQYRDQHFDVDDDEQEKSLEESSTLYVGNLSFHTTEEQIHELFSRCGDIKHVFMGVDKIKKKACSFCFVEYYDRLDAENAMWCLNGTSLDDHIIHTDWDLGFREGRQYGRCRPGGQASNVFREDSDVGRGGSGKQAQAHDKRGVQ</sequence>
<keyword evidence="3" id="KW-0539">Nucleus</keyword>
<dbReference type="InterPro" id="IPR027157">
    <property type="entry name" value="NCBP2"/>
</dbReference>
<dbReference type="PANTHER" id="PTHR18847">
    <property type="entry name" value="20 KD NUCLEAR CAP BINDING PROTEIN"/>
    <property type="match status" value="1"/>
</dbReference>
<feature type="region of interest" description="Disordered" evidence="4">
    <location>
        <begin position="143"/>
        <end position="175"/>
    </location>
</feature>
<protein>
    <recommendedName>
        <fullName evidence="3">Nuclear cap-binding protein subunit 2</fullName>
    </recommendedName>
    <alternativeName>
        <fullName evidence="3">20 kDa nuclear cap-binding protein</fullName>
    </alternativeName>
</protein>
<dbReference type="InterPro" id="IPR012677">
    <property type="entry name" value="Nucleotide-bd_a/b_plait_sf"/>
</dbReference>
<keyword evidence="6" id="KW-1185">Reference proteome</keyword>
<evidence type="ECO:0000256" key="4">
    <source>
        <dbReference type="SAM" id="MobiDB-lite"/>
    </source>
</evidence>
<dbReference type="InterPro" id="IPR000504">
    <property type="entry name" value="RRM_dom"/>
</dbReference>
<dbReference type="SMART" id="SM00360">
    <property type="entry name" value="RRM"/>
    <property type="match status" value="1"/>
</dbReference>
<dbReference type="Gene3D" id="3.30.70.330">
    <property type="match status" value="1"/>
</dbReference>
<feature type="domain" description="RRM" evidence="5">
    <location>
        <begin position="53"/>
        <end position="131"/>
    </location>
</feature>
<dbReference type="InterPro" id="IPR035979">
    <property type="entry name" value="RBD_domain_sf"/>
</dbReference>
<reference evidence="7" key="2">
    <citation type="submission" date="2025-08" db="UniProtKB">
        <authorList>
            <consortium name="RefSeq"/>
        </authorList>
    </citation>
    <scope>IDENTIFICATION</scope>
    <source>
        <tissue evidence="7">Whole blood</tissue>
    </source>
</reference>
<dbReference type="InterPro" id="IPR034148">
    <property type="entry name" value="NCBP2_RRM"/>
</dbReference>
<comment type="subcellular location">
    <subcellularLocation>
        <location evidence="3">Nucleus</location>
    </subcellularLocation>
</comment>